<evidence type="ECO:0000259" key="2">
    <source>
        <dbReference type="Pfam" id="PF03432"/>
    </source>
</evidence>
<name>A0A2N5NFQ6_MEDGN</name>
<reference evidence="3 4" key="1">
    <citation type="journal article" date="2017" name="Genome Med.">
        <title>A novel Ruminococcus gnavus clade enriched in inflammatory bowel disease patients.</title>
        <authorList>
            <person name="Hall A.B."/>
            <person name="Yassour M."/>
            <person name="Sauk J."/>
            <person name="Garner A."/>
            <person name="Jiang X."/>
            <person name="Arthur T."/>
            <person name="Lagoudas G.K."/>
            <person name="Vatanen T."/>
            <person name="Fornelos N."/>
            <person name="Wilson R."/>
            <person name="Bertha M."/>
            <person name="Cohen M."/>
            <person name="Garber J."/>
            <person name="Khalili H."/>
            <person name="Gevers D."/>
            <person name="Ananthakrishnan A.N."/>
            <person name="Kugathasan S."/>
            <person name="Lander E.S."/>
            <person name="Blainey P."/>
            <person name="Vlamakis H."/>
            <person name="Xavier R.J."/>
            <person name="Huttenhower C."/>
        </authorList>
    </citation>
    <scope>NUCLEOTIDE SEQUENCE [LARGE SCALE GENOMIC DNA]</scope>
    <source>
        <strain evidence="3 4">RJX1118</strain>
    </source>
</reference>
<dbReference type="RefSeq" id="WP_101880073.1">
    <property type="nucleotide sequence ID" value="NZ_NIHM01000019.1"/>
</dbReference>
<evidence type="ECO:0000256" key="1">
    <source>
        <dbReference type="SAM" id="Coils"/>
    </source>
</evidence>
<proteinExistence type="predicted"/>
<accession>A0A2N5NFQ6</accession>
<evidence type="ECO:0000313" key="3">
    <source>
        <dbReference type="EMBL" id="PLT53410.1"/>
    </source>
</evidence>
<dbReference type="Proteomes" id="UP000234849">
    <property type="component" value="Unassembled WGS sequence"/>
</dbReference>
<dbReference type="InterPro" id="IPR005094">
    <property type="entry name" value="Endonuclease_MobA/VirD2"/>
</dbReference>
<comment type="caution">
    <text evidence="3">The sequence shown here is derived from an EMBL/GenBank/DDBJ whole genome shotgun (WGS) entry which is preliminary data.</text>
</comment>
<sequence>MAILKHIKSRNSNYSDAIDYLLFQHDERTGKKIKDEMGRSLLRDEFYIDGLNCDPMSFDKECSLTNAKFHKNKKSSEIKSHHYIISFDPDDRSECGLTGEKAQKLCLDLAKKIFPGYQALIVTHTDGHNGSGNIHTHIVINSVRKEALRRQNYMDKPHEEIAGYKHRSTNKFLNYFKKEIMDMCIQEGLHQVDLLSPTETKVTQAEYMAQKSGQKKLEETNKKIIADGLKPTATMFQTQKQELRNAIEECSSHSKSFQEFQSLLFEKYQISVIEERERYRYLHPDRDKRITEKALGTQYGKEYLEQTFLRKDPITILYVRSHLRLVVDLQKNVKAMQSPGYAHRVKISNLQEMANTIIYVQEHGYNTQTELKNAFSKSQKQLDQAADQLIEMNADLKNINRRIHYTGQYFAHKAIYTEFLKAKNKGRFRKEHTAEIRAYEEARDWLKSFYPDGKMLPIKTLKEQKASLQEQIDQQKSSIRSLKDLTQDLRTVDKNVEAILHNQVPKKQKTREPEL</sequence>
<protein>
    <submittedName>
        <fullName evidence="3">Relaxase/mobilization nuclease</fullName>
    </submittedName>
</protein>
<feature type="domain" description="MobA/VirD2-like nuclease" evidence="2">
    <location>
        <begin position="45"/>
        <end position="150"/>
    </location>
</feature>
<dbReference type="Pfam" id="PF03432">
    <property type="entry name" value="Relaxase"/>
    <property type="match status" value="1"/>
</dbReference>
<organism evidence="3 4">
    <name type="scientific">Mediterraneibacter gnavus</name>
    <name type="common">Ruminococcus gnavus</name>
    <dbReference type="NCBI Taxonomy" id="33038"/>
    <lineage>
        <taxon>Bacteria</taxon>
        <taxon>Bacillati</taxon>
        <taxon>Bacillota</taxon>
        <taxon>Clostridia</taxon>
        <taxon>Lachnospirales</taxon>
        <taxon>Lachnospiraceae</taxon>
        <taxon>Mediterraneibacter</taxon>
    </lineage>
</organism>
<evidence type="ECO:0000313" key="4">
    <source>
        <dbReference type="Proteomes" id="UP000234849"/>
    </source>
</evidence>
<dbReference type="AlphaFoldDB" id="A0A2N5NFQ6"/>
<feature type="coiled-coil region" evidence="1">
    <location>
        <begin position="458"/>
        <end position="485"/>
    </location>
</feature>
<dbReference type="EMBL" id="NIHM01000019">
    <property type="protein sequence ID" value="PLT53410.1"/>
    <property type="molecule type" value="Genomic_DNA"/>
</dbReference>
<gene>
    <name evidence="3" type="ORF">CDL18_12430</name>
</gene>
<keyword evidence="1" id="KW-0175">Coiled coil</keyword>